<comment type="caution">
    <text evidence="7">The sequence shown here is derived from an EMBL/GenBank/DDBJ whole genome shotgun (WGS) entry which is preliminary data.</text>
</comment>
<dbReference type="PROSITE" id="PS51157">
    <property type="entry name" value="ZF_UBR"/>
    <property type="match status" value="1"/>
</dbReference>
<feature type="compositionally biased region" description="Basic and acidic residues" evidence="5">
    <location>
        <begin position="308"/>
        <end position="323"/>
    </location>
</feature>
<dbReference type="GO" id="GO:0061630">
    <property type="term" value="F:ubiquitin protein ligase activity"/>
    <property type="evidence" value="ECO:0007669"/>
    <property type="project" value="InterPro"/>
</dbReference>
<proteinExistence type="predicted"/>
<dbReference type="GO" id="GO:0008270">
    <property type="term" value="F:zinc ion binding"/>
    <property type="evidence" value="ECO:0007669"/>
    <property type="project" value="UniProtKB-KW"/>
</dbReference>
<evidence type="ECO:0000256" key="4">
    <source>
        <dbReference type="PROSITE-ProRule" id="PRU00508"/>
    </source>
</evidence>
<keyword evidence="3" id="KW-0862">Zinc</keyword>
<dbReference type="GO" id="GO:0005737">
    <property type="term" value="C:cytoplasm"/>
    <property type="evidence" value="ECO:0007669"/>
    <property type="project" value="TreeGrafter"/>
</dbReference>
<sequence length="488" mass="53900">MTSADGSSDTPAPVRSDSDMTADSVTALDYLTSQQQLEADAREALPYSFDSCTRPLGVIRQSIYACKTCLSASSASPGFGKVSHAAGAALCYSCSISCHGEHELVEIFEKRGFRCDCGTAARLPGVPCKLRKVTDEPQAQAEKQGGALGFGQNFWGRFCTCEALYEPDREKGVMYQCLLGDVCQEDWFHDTCLVGAKPPGYVLGLEEGEEGGEEKEVGGEEKEVEGEQEEEEGEEEEEEDEDDKRAKELGYPPDDSFDYIICWRCLDANPWLKKLARYPGFYALERKDPDAVEEKTLARYPGFYALERKDPDAVEEKTPKDELQQQQQQKRKADDDGTASPSKRIRLENESSAPTEAPACTLPPTPPSPLPPTFSLFLPSTFRAALCRCPSCFPHLLPFPCLLDTEETHEQPLSREASPAATDASTEQALLNSMDRVRAIEGVLAYNKLKERVKAFLEPFAKSGKPVGESDIKGYFEGLRERERESGI</sequence>
<feature type="region of interest" description="Disordered" evidence="5">
    <location>
        <begin position="1"/>
        <end position="21"/>
    </location>
</feature>
<feature type="region of interest" description="Disordered" evidence="5">
    <location>
        <begin position="308"/>
        <end position="366"/>
    </location>
</feature>
<dbReference type="Proteomes" id="UP000326924">
    <property type="component" value="Unassembled WGS sequence"/>
</dbReference>
<evidence type="ECO:0000256" key="1">
    <source>
        <dbReference type="ARBA" id="ARBA00022723"/>
    </source>
</evidence>
<dbReference type="InterPro" id="IPR047506">
    <property type="entry name" value="UBR7-like_UBR-box"/>
</dbReference>
<reference evidence="7 8" key="1">
    <citation type="submission" date="2019-09" db="EMBL/GenBank/DDBJ databases">
        <title>Draft genome of the ectomycorrhizal ascomycete Sphaerosporella brunnea.</title>
        <authorList>
            <consortium name="DOE Joint Genome Institute"/>
            <person name="Benucci G.M."/>
            <person name="Marozzi G."/>
            <person name="Antonielli L."/>
            <person name="Sanchez S."/>
            <person name="Marco P."/>
            <person name="Wang X."/>
            <person name="Falini L.B."/>
            <person name="Barry K."/>
            <person name="Haridas S."/>
            <person name="Lipzen A."/>
            <person name="Labutti K."/>
            <person name="Grigoriev I.V."/>
            <person name="Murat C."/>
            <person name="Martin F."/>
            <person name="Albertini E."/>
            <person name="Donnini D."/>
            <person name="Bonito G."/>
        </authorList>
    </citation>
    <scope>NUCLEOTIDE SEQUENCE [LARGE SCALE GENOMIC DNA]</scope>
    <source>
        <strain evidence="7 8">Sb_GMNB300</strain>
    </source>
</reference>
<dbReference type="CDD" id="cd19677">
    <property type="entry name" value="UBR-box_UBR7"/>
    <property type="match status" value="1"/>
</dbReference>
<dbReference type="Pfam" id="PF02207">
    <property type="entry name" value="zf-UBR"/>
    <property type="match status" value="1"/>
</dbReference>
<evidence type="ECO:0000313" key="8">
    <source>
        <dbReference type="Proteomes" id="UP000326924"/>
    </source>
</evidence>
<accession>A0A5J5EIF1</accession>
<evidence type="ECO:0000256" key="3">
    <source>
        <dbReference type="ARBA" id="ARBA00022833"/>
    </source>
</evidence>
<dbReference type="EMBL" id="VXIS01000338">
    <property type="protein sequence ID" value="KAA8894448.1"/>
    <property type="molecule type" value="Genomic_DNA"/>
</dbReference>
<dbReference type="PANTHER" id="PTHR13513">
    <property type="entry name" value="E3 UBIQUITIN-PROTEIN LIGASE UBR7"/>
    <property type="match status" value="1"/>
</dbReference>
<gene>
    <name evidence="7" type="ORF">FN846DRAFT_1000202</name>
</gene>
<feature type="zinc finger region" description="UBR-type" evidence="4">
    <location>
        <begin position="50"/>
        <end position="133"/>
    </location>
</feature>
<name>A0A5J5EIF1_9PEZI</name>
<keyword evidence="8" id="KW-1185">Reference proteome</keyword>
<evidence type="ECO:0000256" key="2">
    <source>
        <dbReference type="ARBA" id="ARBA00022771"/>
    </source>
</evidence>
<protein>
    <recommendedName>
        <fullName evidence="6">UBR-type domain-containing protein</fullName>
    </recommendedName>
</protein>
<feature type="region of interest" description="Disordered" evidence="5">
    <location>
        <begin position="203"/>
        <end position="250"/>
    </location>
</feature>
<dbReference type="PANTHER" id="PTHR13513:SF9">
    <property type="entry name" value="E3 UBIQUITIN-PROTEIN LIGASE UBR7-RELATED"/>
    <property type="match status" value="1"/>
</dbReference>
<keyword evidence="2" id="KW-0863">Zinc-finger</keyword>
<dbReference type="AlphaFoldDB" id="A0A5J5EIF1"/>
<feature type="compositionally biased region" description="Acidic residues" evidence="5">
    <location>
        <begin position="222"/>
        <end position="242"/>
    </location>
</feature>
<dbReference type="OrthoDB" id="5795902at2759"/>
<evidence type="ECO:0000313" key="7">
    <source>
        <dbReference type="EMBL" id="KAA8894448.1"/>
    </source>
</evidence>
<dbReference type="InterPro" id="IPR040204">
    <property type="entry name" value="UBR7"/>
</dbReference>
<feature type="compositionally biased region" description="Polar residues" evidence="5">
    <location>
        <begin position="1"/>
        <end position="10"/>
    </location>
</feature>
<dbReference type="InterPro" id="IPR003126">
    <property type="entry name" value="Znf_UBR"/>
</dbReference>
<feature type="domain" description="UBR-type" evidence="6">
    <location>
        <begin position="50"/>
        <end position="133"/>
    </location>
</feature>
<dbReference type="InParanoid" id="A0A5J5EIF1"/>
<keyword evidence="1" id="KW-0479">Metal-binding</keyword>
<evidence type="ECO:0000256" key="5">
    <source>
        <dbReference type="SAM" id="MobiDB-lite"/>
    </source>
</evidence>
<dbReference type="SMART" id="SM00396">
    <property type="entry name" value="ZnF_UBR1"/>
    <property type="match status" value="1"/>
</dbReference>
<evidence type="ECO:0000259" key="6">
    <source>
        <dbReference type="PROSITE" id="PS51157"/>
    </source>
</evidence>
<organism evidence="7 8">
    <name type="scientific">Sphaerosporella brunnea</name>
    <dbReference type="NCBI Taxonomy" id="1250544"/>
    <lineage>
        <taxon>Eukaryota</taxon>
        <taxon>Fungi</taxon>
        <taxon>Dikarya</taxon>
        <taxon>Ascomycota</taxon>
        <taxon>Pezizomycotina</taxon>
        <taxon>Pezizomycetes</taxon>
        <taxon>Pezizales</taxon>
        <taxon>Pyronemataceae</taxon>
        <taxon>Sphaerosporella</taxon>
    </lineage>
</organism>